<evidence type="ECO:0000313" key="2">
    <source>
        <dbReference type="EMBL" id="MCF4100196.1"/>
    </source>
</evidence>
<dbReference type="EMBL" id="JAKGTH010000006">
    <property type="protein sequence ID" value="MCF4100196.1"/>
    <property type="molecule type" value="Genomic_DNA"/>
</dbReference>
<gene>
    <name evidence="2" type="ORF">L1I30_00815</name>
</gene>
<name>A0ABS9EBD3_9FLAO</name>
<keyword evidence="1" id="KW-0472">Membrane</keyword>
<organism evidence="2 3">
    <name type="scientific">Gillisia lutea</name>
    <dbReference type="NCBI Taxonomy" id="2909668"/>
    <lineage>
        <taxon>Bacteria</taxon>
        <taxon>Pseudomonadati</taxon>
        <taxon>Bacteroidota</taxon>
        <taxon>Flavobacteriia</taxon>
        <taxon>Flavobacteriales</taxon>
        <taxon>Flavobacteriaceae</taxon>
        <taxon>Gillisia</taxon>
    </lineage>
</organism>
<feature type="transmembrane region" description="Helical" evidence="1">
    <location>
        <begin position="7"/>
        <end position="28"/>
    </location>
</feature>
<proteinExistence type="predicted"/>
<reference evidence="2" key="1">
    <citation type="submission" date="2022-01" db="EMBL/GenBank/DDBJ databases">
        <title>Gillisia lutea sp. nov., isolated from marine plastic residues from the Malvarosa beach (Valencia, Spain).</title>
        <authorList>
            <person name="Vidal-Verdu A."/>
            <person name="Molina-Menor E."/>
            <person name="Satari L."/>
            <person name="Pascual J."/>
            <person name="Pereto J."/>
            <person name="Porcar M."/>
        </authorList>
    </citation>
    <scope>NUCLEOTIDE SEQUENCE</scope>
    <source>
        <strain evidence="2">M10.2A</strain>
    </source>
</reference>
<protein>
    <recommendedName>
        <fullName evidence="4">DUF748 domain-containing protein</fullName>
    </recommendedName>
</protein>
<accession>A0ABS9EBD3</accession>
<evidence type="ECO:0000313" key="3">
    <source>
        <dbReference type="Proteomes" id="UP001179363"/>
    </source>
</evidence>
<evidence type="ECO:0008006" key="4">
    <source>
        <dbReference type="Google" id="ProtNLM"/>
    </source>
</evidence>
<dbReference type="Proteomes" id="UP001179363">
    <property type="component" value="Unassembled WGS sequence"/>
</dbReference>
<keyword evidence="1" id="KW-0812">Transmembrane</keyword>
<keyword evidence="3" id="KW-1185">Reference proteome</keyword>
<keyword evidence="1" id="KW-1133">Transmembrane helix</keyword>
<evidence type="ECO:0000256" key="1">
    <source>
        <dbReference type="SAM" id="Phobius"/>
    </source>
</evidence>
<comment type="caution">
    <text evidence="2">The sequence shown here is derived from an EMBL/GenBank/DDBJ whole genome shotgun (WGS) entry which is preliminary data.</text>
</comment>
<sequence>MKKNYKLVIAIAAIVGVVFGIYLLNIYLKQKIQIAIKEEFTNSDVEYQDITVSVFKNKSEIKNIFYSGDNISVKAAALKVEGFNFYQYVFHDKIEISEISLQRPEFVFLKKDSLTNAATGKKWHLKKGVFVNSFHINNGQLEFKDNKLSPATLLAVLKKIELTGVRLNSETLNNDLPIVYENINLEIDSLFYALNAEHNLTVDKISMNDHLELQNLRIKSKYDKAEFSKKITIEKDRFDLEIPRLDVKDFSIGFEDDSLRLNSSLTQINKADFKIYRNKLLPDDLRIKPLYSEMLRTVRAKLKFDTLKIISSKIIYEEKIHESRPPGVVSFSDLNVKISNIANVDMRKSNFPITKIHAEAYFMKTSRLTLDWQFDIRNLEDDFKVSGSLAGISAKSMNSFLTPGMNVKASGEIESLFYNFYGNKYSGKGDMKLQYKDFKVEVLKKDGTGKNKLLTGLANLIIKNDANNKKLTHEDIGVQRDRTKSFWNYLWSFVKNGALKTFL</sequence>
<dbReference type="RefSeq" id="WP_236132349.1">
    <property type="nucleotide sequence ID" value="NZ_JAKGTH010000006.1"/>
</dbReference>